<accession>Q5K9Z0</accession>
<dbReference type="InterPro" id="IPR035979">
    <property type="entry name" value="RBD_domain_sf"/>
</dbReference>
<dbReference type="PANTHER" id="PTHR23236">
    <property type="entry name" value="EUKARYOTIC TRANSLATION INITIATION FACTOR 4B/4H"/>
    <property type="match status" value="1"/>
</dbReference>
<dbReference type="eggNOG" id="KOG0118">
    <property type="taxonomic scope" value="Eukaryota"/>
</dbReference>
<dbReference type="OMA" id="WTTVPNK"/>
<dbReference type="GO" id="GO:0043024">
    <property type="term" value="F:ribosomal small subunit binding"/>
    <property type="evidence" value="ECO:0000318"/>
    <property type="project" value="GO_Central"/>
</dbReference>
<evidence type="ECO:0000313" key="5">
    <source>
        <dbReference type="EMBL" id="AAW46075.1"/>
    </source>
</evidence>
<dbReference type="PANTHER" id="PTHR23236:SF11">
    <property type="entry name" value="EUKARYOTIC TRANSLATION INITIATION FACTOR 4H"/>
    <property type="match status" value="1"/>
</dbReference>
<dbReference type="Pfam" id="PF00076">
    <property type="entry name" value="RRM_1"/>
    <property type="match status" value="1"/>
</dbReference>
<dbReference type="GO" id="GO:0033592">
    <property type="term" value="F:RNA strand annealing activity"/>
    <property type="evidence" value="ECO:0000318"/>
    <property type="project" value="GO_Central"/>
</dbReference>
<dbReference type="VEuPathDB" id="FungiDB:CNK00210"/>
<dbReference type="PaxDb" id="214684-Q5K9Z0"/>
<name>Q5K9Z0_CRYD1</name>
<feature type="compositionally biased region" description="Polar residues" evidence="3">
    <location>
        <begin position="179"/>
        <end position="196"/>
    </location>
</feature>
<feature type="compositionally biased region" description="Basic and acidic residues" evidence="3">
    <location>
        <begin position="394"/>
        <end position="419"/>
    </location>
</feature>
<dbReference type="InParanoid" id="Q5K9Z0"/>
<feature type="compositionally biased region" description="Basic and acidic residues" evidence="3">
    <location>
        <begin position="503"/>
        <end position="512"/>
    </location>
</feature>
<feature type="compositionally biased region" description="Basic and acidic residues" evidence="3">
    <location>
        <begin position="261"/>
        <end position="270"/>
    </location>
</feature>
<dbReference type="GO" id="GO:0097010">
    <property type="term" value="P:eukaryotic translation initiation factor 4F complex assembly"/>
    <property type="evidence" value="ECO:0000318"/>
    <property type="project" value="GO_Central"/>
</dbReference>
<feature type="compositionally biased region" description="Basic and acidic residues" evidence="3">
    <location>
        <begin position="439"/>
        <end position="449"/>
    </location>
</feature>
<dbReference type="GO" id="GO:0034057">
    <property type="term" value="F:RNA strand-exchange activity"/>
    <property type="evidence" value="ECO:0000318"/>
    <property type="project" value="GO_Central"/>
</dbReference>
<dbReference type="InterPro" id="IPR000504">
    <property type="entry name" value="RRM_dom"/>
</dbReference>
<dbReference type="Proteomes" id="UP000002149">
    <property type="component" value="Chromosome 11"/>
</dbReference>
<evidence type="ECO:0000256" key="3">
    <source>
        <dbReference type="SAM" id="MobiDB-lite"/>
    </source>
</evidence>
<dbReference type="SUPFAM" id="SSF54928">
    <property type="entry name" value="RNA-binding domain, RBD"/>
    <property type="match status" value="1"/>
</dbReference>
<keyword evidence="1 2" id="KW-0694">RNA-binding</keyword>
<dbReference type="GO" id="GO:0005730">
    <property type="term" value="C:nucleolus"/>
    <property type="evidence" value="ECO:0000318"/>
    <property type="project" value="GO_Central"/>
</dbReference>
<feature type="region of interest" description="Disordered" evidence="3">
    <location>
        <begin position="154"/>
        <end position="512"/>
    </location>
</feature>
<dbReference type="FunFam" id="3.30.70.330:FF:000414">
    <property type="entry name" value="Eukaryotic translation initiation factor 4H"/>
    <property type="match status" value="1"/>
</dbReference>
<dbReference type="GeneID" id="3254404"/>
<dbReference type="PROSITE" id="PS50102">
    <property type="entry name" value="RRM"/>
    <property type="match status" value="1"/>
</dbReference>
<dbReference type="GO" id="GO:0001731">
    <property type="term" value="P:formation of translation preinitiation complex"/>
    <property type="evidence" value="ECO:0000318"/>
    <property type="project" value="GO_Central"/>
</dbReference>
<feature type="region of interest" description="Disordered" evidence="3">
    <location>
        <begin position="20"/>
        <end position="64"/>
    </location>
</feature>
<feature type="compositionally biased region" description="Basic and acidic residues" evidence="3">
    <location>
        <begin position="360"/>
        <end position="388"/>
    </location>
</feature>
<proteinExistence type="predicted"/>
<feature type="compositionally biased region" description="Low complexity" evidence="3">
    <location>
        <begin position="423"/>
        <end position="435"/>
    </location>
</feature>
<dbReference type="Gene3D" id="3.30.70.330">
    <property type="match status" value="1"/>
</dbReference>
<dbReference type="HOGENOM" id="CLU_615667_0_0_1"/>
<dbReference type="KEGG" id="cne:CNK00210"/>
<feature type="compositionally biased region" description="Polar residues" evidence="3">
    <location>
        <begin position="452"/>
        <end position="466"/>
    </location>
</feature>
<gene>
    <name evidence="5" type="ordered locus">CNK00210</name>
</gene>
<dbReference type="InterPro" id="IPR012677">
    <property type="entry name" value="Nucleotide-bd_a/b_plait_sf"/>
</dbReference>
<dbReference type="STRING" id="214684.Q5K9Z0"/>
<feature type="compositionally biased region" description="Basic and acidic residues" evidence="3">
    <location>
        <begin position="39"/>
        <end position="51"/>
    </location>
</feature>
<protein>
    <submittedName>
        <fullName evidence="5">RNA-binding protein sce3, putative</fullName>
    </submittedName>
</protein>
<organism evidence="5 6">
    <name type="scientific">Cryptococcus deneoformans (strain JEC21 / ATCC MYA-565)</name>
    <name type="common">Cryptococcus neoformans var. neoformans serotype D</name>
    <dbReference type="NCBI Taxonomy" id="214684"/>
    <lineage>
        <taxon>Eukaryota</taxon>
        <taxon>Fungi</taxon>
        <taxon>Dikarya</taxon>
        <taxon>Basidiomycota</taxon>
        <taxon>Agaricomycotina</taxon>
        <taxon>Tremellomycetes</taxon>
        <taxon>Tremellales</taxon>
        <taxon>Cryptococcaceae</taxon>
        <taxon>Cryptococcus</taxon>
        <taxon>Cryptococcus neoformans species complex</taxon>
    </lineage>
</organism>
<feature type="compositionally biased region" description="Polar residues" evidence="3">
    <location>
        <begin position="285"/>
        <end position="318"/>
    </location>
</feature>
<dbReference type="AlphaFoldDB" id="Q5K9Z0"/>
<feature type="compositionally biased region" description="Basic and acidic residues" evidence="3">
    <location>
        <begin position="230"/>
        <end position="247"/>
    </location>
</feature>
<dbReference type="FunCoup" id="Q5K9Z0">
    <property type="interactions" value="515"/>
</dbReference>
<feature type="domain" description="RRM" evidence="4">
    <location>
        <begin position="86"/>
        <end position="162"/>
    </location>
</feature>
<dbReference type="SMART" id="SM00360">
    <property type="entry name" value="RRM"/>
    <property type="match status" value="1"/>
</dbReference>
<evidence type="ECO:0000256" key="1">
    <source>
        <dbReference type="ARBA" id="ARBA00022884"/>
    </source>
</evidence>
<evidence type="ECO:0000256" key="2">
    <source>
        <dbReference type="PROSITE-ProRule" id="PRU00176"/>
    </source>
</evidence>
<feature type="compositionally biased region" description="Polar residues" evidence="3">
    <location>
        <begin position="251"/>
        <end position="260"/>
    </location>
</feature>
<keyword evidence="6" id="KW-1185">Reference proteome</keyword>
<evidence type="ECO:0000313" key="6">
    <source>
        <dbReference type="Proteomes" id="UP000002149"/>
    </source>
</evidence>
<dbReference type="EMBL" id="AE017351">
    <property type="protein sequence ID" value="AAW46075.1"/>
    <property type="molecule type" value="Genomic_DNA"/>
</dbReference>
<reference evidence="5 6" key="1">
    <citation type="journal article" date="2005" name="Science">
        <title>The genome of the basidiomycetous yeast and human pathogen Cryptococcus neoformans.</title>
        <authorList>
            <person name="Loftus B.J."/>
            <person name="Fung E."/>
            <person name="Roncaglia P."/>
            <person name="Rowley D."/>
            <person name="Amedeo P."/>
            <person name="Bruno D."/>
            <person name="Vamathevan J."/>
            <person name="Miranda M."/>
            <person name="Anderson I.J."/>
            <person name="Fraser J.A."/>
            <person name="Allen J.E."/>
            <person name="Bosdet I.E."/>
            <person name="Brent M.R."/>
            <person name="Chiu R."/>
            <person name="Doering T.L."/>
            <person name="Donlin M.J."/>
            <person name="D'Souza C.A."/>
            <person name="Fox D.S."/>
            <person name="Grinberg V."/>
            <person name="Fu J."/>
            <person name="Fukushima M."/>
            <person name="Haas B.J."/>
            <person name="Huang J.C."/>
            <person name="Janbon G."/>
            <person name="Jones S.J."/>
            <person name="Koo H.L."/>
            <person name="Krzywinski M.I."/>
            <person name="Kwon-Chung J.K."/>
            <person name="Lengeler K.B."/>
            <person name="Maiti R."/>
            <person name="Marra M.A."/>
            <person name="Marra R.E."/>
            <person name="Mathewson C.A."/>
            <person name="Mitchell T.G."/>
            <person name="Pertea M."/>
            <person name="Riggs F.R."/>
            <person name="Salzberg S.L."/>
            <person name="Schein J.E."/>
            <person name="Shvartsbeyn A."/>
            <person name="Shin H."/>
            <person name="Shumway M."/>
            <person name="Specht C.A."/>
            <person name="Suh B.B."/>
            <person name="Tenney A."/>
            <person name="Utterback T.R."/>
            <person name="Wickes B.L."/>
            <person name="Wortman J.R."/>
            <person name="Wye N.H."/>
            <person name="Kronstad J.W."/>
            <person name="Lodge J.K."/>
            <person name="Heitman J."/>
            <person name="Davis R.W."/>
            <person name="Fraser C.M."/>
            <person name="Hyman R.W."/>
        </authorList>
    </citation>
    <scope>NUCLEOTIDE SEQUENCE [LARGE SCALE GENOMIC DNA]</scope>
    <source>
        <strain evidence="6">JEC21 / ATCC MYA-565</strain>
    </source>
</reference>
<evidence type="ECO:0000259" key="4">
    <source>
        <dbReference type="PROSITE" id="PS50102"/>
    </source>
</evidence>
<sequence>MAPKKKGQKMALHEFFEEAATSGSSWADDDFDLPTAPAAREESGSGLKRGDPGYFESLPDRGSRQATFAGAPAQREELPLPTVPPFTAFIGNLSFEPDVEEEVRAFFNDLDPVSVRIVKDPQGKPKGFGYAEFKTQDGLKQALDRSMSQLQGRTIRVNVAEAPSTSRNPPSAAEEASQWRRSTPLVSRESSSQPSRRTGGPSEPAGDLDWSVARGAKFTPSAPAAPLSGVRRDSSGPGHAREPREPGVSDATDQWRSNKPLTEKLDRDVPPHQAGVAPPIVSPSLADTEQTWSRGTKLRTPTTTSRQSSADSTPSSGAPQERRKLNLKPRTAGSPSATAPAIAGTPTSGIFGAAKPIDSAAREKAAEEKLAQREEERRKAREEAEKQKVAAGDKPAEGEKLGWREEKLRSIKAAQDKVAGKPTAATTTTTTNTGAGRKGSADKSKKDEQGFEQVQPSRKSAQTGAVSENKPKKDYTTRPQFSFAAAAGAIRNDLVEDKDEEDVTKGVEEVKI</sequence>
<dbReference type="OrthoDB" id="48651at2759"/>
<dbReference type="RefSeq" id="XP_567592.1">
    <property type="nucleotide sequence ID" value="XM_567592.2"/>
</dbReference>